<reference evidence="7" key="1">
    <citation type="submission" date="2019-10" db="EMBL/GenBank/DDBJ databases">
        <title>Streptomyces sp. nov., a novel actinobacterium isolated from alkaline environment.</title>
        <authorList>
            <person name="Golinska P."/>
        </authorList>
    </citation>
    <scope>NUCLEOTIDE SEQUENCE [LARGE SCALE GENOMIC DNA]</scope>
    <source>
        <strain evidence="7">DSM 42118</strain>
    </source>
</reference>
<keyword evidence="2" id="KW-0288">FMN</keyword>
<dbReference type="GO" id="GO:0035527">
    <property type="term" value="F:3-hydroxypropionate dehydrogenase (NADP+) activity"/>
    <property type="evidence" value="ECO:0007669"/>
    <property type="project" value="UniProtKB-EC"/>
</dbReference>
<dbReference type="NCBIfam" id="NF003768">
    <property type="entry name" value="PRK05365.1"/>
    <property type="match status" value="1"/>
</dbReference>
<dbReference type="CDD" id="cd02148">
    <property type="entry name" value="RutE-like"/>
    <property type="match status" value="1"/>
</dbReference>
<evidence type="ECO:0000256" key="4">
    <source>
        <dbReference type="ARBA" id="ARBA00023002"/>
    </source>
</evidence>
<dbReference type="EMBL" id="VKHT01001117">
    <property type="protein sequence ID" value="MBB0246791.1"/>
    <property type="molecule type" value="Genomic_DNA"/>
</dbReference>
<keyword evidence="1" id="KW-0285">Flavoprotein</keyword>
<dbReference type="RefSeq" id="WP_182608077.1">
    <property type="nucleotide sequence ID" value="NZ_VKHT01001117.1"/>
</dbReference>
<organism evidence="6 7">
    <name type="scientific">Streptomyces alkaliphilus</name>
    <dbReference type="NCBI Taxonomy" id="1472722"/>
    <lineage>
        <taxon>Bacteria</taxon>
        <taxon>Bacillati</taxon>
        <taxon>Actinomycetota</taxon>
        <taxon>Actinomycetes</taxon>
        <taxon>Kitasatosporales</taxon>
        <taxon>Streptomycetaceae</taxon>
        <taxon>Streptomyces</taxon>
    </lineage>
</organism>
<feature type="domain" description="Nitroreductase" evidence="5">
    <location>
        <begin position="19"/>
        <end position="175"/>
    </location>
</feature>
<dbReference type="InterPro" id="IPR050461">
    <property type="entry name" value="Nitroreductase_HadB/RutE"/>
</dbReference>
<dbReference type="SUPFAM" id="SSF55469">
    <property type="entry name" value="FMN-dependent nitroreductase-like"/>
    <property type="match status" value="1"/>
</dbReference>
<sequence length="197" mass="21559">MSFALDDKALDLLFREAQTAQTFSDEPVSEERIREIYDLIKFAPTAFNQSPLRLTVLRSAEARGRLIPHLMGTNQAKTETAPATAILSMDTEFHEHLPRLFPVMPGLKDEVFSDPDARVGSAALNAALQAGYFILGVRAAGLAAGPMTGFDAEGINKEFFGDGKQKVLLVVNFGKPGENAYFPRNPRLSFEEVATVL</sequence>
<evidence type="ECO:0000313" key="7">
    <source>
        <dbReference type="Proteomes" id="UP000538929"/>
    </source>
</evidence>
<evidence type="ECO:0000256" key="3">
    <source>
        <dbReference type="ARBA" id="ARBA00022857"/>
    </source>
</evidence>
<keyword evidence="3" id="KW-0521">NADP</keyword>
<dbReference type="PANTHER" id="PTHR43543">
    <property type="entry name" value="MALONIC SEMIALDEHYDE REDUCTASE RUTE-RELATED"/>
    <property type="match status" value="1"/>
</dbReference>
<evidence type="ECO:0000256" key="2">
    <source>
        <dbReference type="ARBA" id="ARBA00022643"/>
    </source>
</evidence>
<name>A0A7W3Y3S2_9ACTN</name>
<dbReference type="InterPro" id="IPR000415">
    <property type="entry name" value="Nitroreductase-like"/>
</dbReference>
<dbReference type="EC" id="1.1.1.298" evidence="6"/>
<comment type="caution">
    <text evidence="6">The sequence shown here is derived from an EMBL/GenBank/DDBJ whole genome shotgun (WGS) entry which is preliminary data.</text>
</comment>
<dbReference type="Pfam" id="PF00881">
    <property type="entry name" value="Nitroreductase"/>
    <property type="match status" value="1"/>
</dbReference>
<keyword evidence="7" id="KW-1185">Reference proteome</keyword>
<dbReference type="Proteomes" id="UP000538929">
    <property type="component" value="Unassembled WGS sequence"/>
</dbReference>
<evidence type="ECO:0000259" key="5">
    <source>
        <dbReference type="Pfam" id="PF00881"/>
    </source>
</evidence>
<dbReference type="InterPro" id="IPR029479">
    <property type="entry name" value="Nitroreductase"/>
</dbReference>
<keyword evidence="4 6" id="KW-0560">Oxidoreductase</keyword>
<accession>A0A7W3Y3S2</accession>
<protein>
    <submittedName>
        <fullName evidence="6">Malonic semialdehyde reductase</fullName>
        <ecNumber evidence="6">1.1.1.298</ecNumber>
    </submittedName>
</protein>
<proteinExistence type="predicted"/>
<dbReference type="InterPro" id="IPR023936">
    <property type="entry name" value="RutE-like"/>
</dbReference>
<evidence type="ECO:0000256" key="1">
    <source>
        <dbReference type="ARBA" id="ARBA00022630"/>
    </source>
</evidence>
<evidence type="ECO:0000313" key="6">
    <source>
        <dbReference type="EMBL" id="MBB0246791.1"/>
    </source>
</evidence>
<dbReference type="Gene3D" id="3.40.109.10">
    <property type="entry name" value="NADH Oxidase"/>
    <property type="match status" value="1"/>
</dbReference>
<gene>
    <name evidence="6" type="ORF">FNQ90_22385</name>
</gene>
<dbReference type="AlphaFoldDB" id="A0A7W3Y3S2"/>
<dbReference type="PANTHER" id="PTHR43543:SF1">
    <property type="entry name" value="MALONIC SEMIALDEHYDE REDUCTASE RUTE-RELATED"/>
    <property type="match status" value="1"/>
</dbReference>